<comment type="catalytic activity">
    <reaction evidence="1">
        <text>ATP + protein L-histidine = ADP + protein N-phospho-L-histidine.</text>
        <dbReference type="EC" id="2.7.13.3"/>
    </reaction>
</comment>
<evidence type="ECO:0000313" key="11">
    <source>
        <dbReference type="EMBL" id="BBO92651.1"/>
    </source>
</evidence>
<dbReference type="SMART" id="SM00065">
    <property type="entry name" value="GAF"/>
    <property type="match status" value="1"/>
</dbReference>
<dbReference type="EMBL" id="AP021879">
    <property type="protein sequence ID" value="BBO92651.1"/>
    <property type="molecule type" value="Genomic_DNA"/>
</dbReference>
<evidence type="ECO:0000256" key="4">
    <source>
        <dbReference type="ARBA" id="ARBA00022679"/>
    </source>
</evidence>
<evidence type="ECO:0000256" key="6">
    <source>
        <dbReference type="ARBA" id="ARBA00022777"/>
    </source>
</evidence>
<dbReference type="Pfam" id="PF01590">
    <property type="entry name" value="GAF"/>
    <property type="match status" value="1"/>
</dbReference>
<dbReference type="PANTHER" id="PTHR43065:SF10">
    <property type="entry name" value="PEROXIDE STRESS-ACTIVATED HISTIDINE KINASE MAK3"/>
    <property type="match status" value="1"/>
</dbReference>
<dbReference type="SUPFAM" id="SSF55781">
    <property type="entry name" value="GAF domain-like"/>
    <property type="match status" value="1"/>
</dbReference>
<dbReference type="SUPFAM" id="SSF55874">
    <property type="entry name" value="ATPase domain of HSP90 chaperone/DNA topoisomerase II/histidine kinase"/>
    <property type="match status" value="1"/>
</dbReference>
<dbReference type="RefSeq" id="WP_155313366.1">
    <property type="nucleotide sequence ID" value="NZ_AP021879.1"/>
</dbReference>
<keyword evidence="4" id="KW-0808">Transferase</keyword>
<dbReference type="GO" id="GO:0000160">
    <property type="term" value="P:phosphorelay signal transduction system"/>
    <property type="evidence" value="ECO:0007669"/>
    <property type="project" value="UniProtKB-KW"/>
</dbReference>
<feature type="domain" description="PAC" evidence="10">
    <location>
        <begin position="303"/>
        <end position="360"/>
    </location>
</feature>
<accession>A0A5K8AJ13</accession>
<protein>
    <recommendedName>
        <fullName evidence="2">histidine kinase</fullName>
        <ecNumber evidence="2">2.7.13.3</ecNumber>
    </recommendedName>
</protein>
<evidence type="ECO:0000256" key="3">
    <source>
        <dbReference type="ARBA" id="ARBA00022553"/>
    </source>
</evidence>
<dbReference type="Gene3D" id="3.30.450.40">
    <property type="match status" value="1"/>
</dbReference>
<evidence type="ECO:0000256" key="2">
    <source>
        <dbReference type="ARBA" id="ARBA00012438"/>
    </source>
</evidence>
<evidence type="ECO:0000256" key="5">
    <source>
        <dbReference type="ARBA" id="ARBA00022741"/>
    </source>
</evidence>
<name>A0A5K8AJ13_9BACT</name>
<dbReference type="Proteomes" id="UP000422108">
    <property type="component" value="Chromosome"/>
</dbReference>
<keyword evidence="5" id="KW-0547">Nucleotide-binding</keyword>
<dbReference type="GO" id="GO:0005524">
    <property type="term" value="F:ATP binding"/>
    <property type="evidence" value="ECO:0007669"/>
    <property type="project" value="UniProtKB-KW"/>
</dbReference>
<dbReference type="InterPro" id="IPR003018">
    <property type="entry name" value="GAF"/>
</dbReference>
<dbReference type="PANTHER" id="PTHR43065">
    <property type="entry name" value="SENSOR HISTIDINE KINASE"/>
    <property type="match status" value="1"/>
</dbReference>
<reference evidence="11 12" key="1">
    <citation type="submission" date="2019-11" db="EMBL/GenBank/DDBJ databases">
        <title>Comparative genomics of hydrocarbon-degrading Desulfosarcina strains.</title>
        <authorList>
            <person name="Watanabe M."/>
            <person name="Kojima H."/>
            <person name="Fukui M."/>
        </authorList>
    </citation>
    <scope>NUCLEOTIDE SEQUENCE [LARGE SCALE GENOMIC DNA]</scope>
    <source>
        <strain evidence="12">oXyS1</strain>
    </source>
</reference>
<dbReference type="Gene3D" id="1.10.287.130">
    <property type="match status" value="1"/>
</dbReference>
<dbReference type="InterPro" id="IPR000700">
    <property type="entry name" value="PAS-assoc_C"/>
</dbReference>
<keyword evidence="8" id="KW-0902">Two-component regulatory system</keyword>
<dbReference type="GO" id="GO:0004673">
    <property type="term" value="F:protein histidine kinase activity"/>
    <property type="evidence" value="ECO:0007669"/>
    <property type="project" value="UniProtKB-EC"/>
</dbReference>
<proteinExistence type="predicted"/>
<keyword evidence="6" id="KW-0418">Kinase</keyword>
<evidence type="ECO:0000256" key="7">
    <source>
        <dbReference type="ARBA" id="ARBA00022840"/>
    </source>
</evidence>
<dbReference type="InterPro" id="IPR035965">
    <property type="entry name" value="PAS-like_dom_sf"/>
</dbReference>
<keyword evidence="12" id="KW-1185">Reference proteome</keyword>
<dbReference type="PRINTS" id="PR00344">
    <property type="entry name" value="BCTRLSENSOR"/>
</dbReference>
<dbReference type="Gene3D" id="3.30.450.20">
    <property type="entry name" value="PAS domain"/>
    <property type="match status" value="1"/>
</dbReference>
<dbReference type="InterPro" id="IPR005467">
    <property type="entry name" value="His_kinase_dom"/>
</dbReference>
<sequence>MMAPHNNSENPLLKAAYRFLAIANTADNEDAVFREFVTAIKDVSGCDAVGIRTHHDTDWLTYSAHEGFSDAFLGKEASLHLEDDRCFCTRVFHQQTDPAQPFYTDGGSFVTNHADRLLHDPVLSDPGPLRGTCIQAGYRSLGLFPIRSLDQVLGLVHVADSRPERFSPDLIVLLEHAALQLGVSIEKTRALARLRGDSHDMASPVHQRGNQLKTVVATLNAEIRQRRLAEKELKQSRHLLQLVFESISDPLILMDEKAQVIMVNRAAMKYYDSKSVETALGRFCFEGLGQFSTVCQTCRIPSAVADGRAMEFERDGFRDWEKREVVQLFPIKDVSGKIQGAVMQVHDVTGTRYTQDQLNRLQTQASLGMLVSSVAHEIKNPNSFIAFNISVLHGYVTDLLPVLDAHAAANPDFEVSHVPYEEFRRDVFKLIETIDHGSRRIDLFLRNLKTLGLSRPKIKCTSLFLPEVISKVLDTVRSKIEKTVSRFEVQIKEPLPAVYSDAGIIEQVILNLLVNAAQAADKGDAYIRLIARLSQKDDQRVILMVEDNGHGMDPQTQRQIFEPFYSTKIAEGGTGLGLYVCRNLIRDIGGRLYLESEVGKGSRFTVELPVNAPGYRENGNTGGASLTSTDRK</sequence>
<dbReference type="Pfam" id="PF08448">
    <property type="entry name" value="PAS_4"/>
    <property type="match status" value="1"/>
</dbReference>
<dbReference type="InterPro" id="IPR003594">
    <property type="entry name" value="HATPase_dom"/>
</dbReference>
<gene>
    <name evidence="11" type="ORF">DSCOOX_58310</name>
</gene>
<dbReference type="PROSITE" id="PS50109">
    <property type="entry name" value="HIS_KIN"/>
    <property type="match status" value="1"/>
</dbReference>
<evidence type="ECO:0000256" key="8">
    <source>
        <dbReference type="ARBA" id="ARBA00023012"/>
    </source>
</evidence>
<feature type="domain" description="Histidine kinase" evidence="9">
    <location>
        <begin position="373"/>
        <end position="612"/>
    </location>
</feature>
<dbReference type="SUPFAM" id="SSF55785">
    <property type="entry name" value="PYP-like sensor domain (PAS domain)"/>
    <property type="match status" value="1"/>
</dbReference>
<evidence type="ECO:0000259" key="10">
    <source>
        <dbReference type="PROSITE" id="PS50113"/>
    </source>
</evidence>
<dbReference type="InterPro" id="IPR029016">
    <property type="entry name" value="GAF-like_dom_sf"/>
</dbReference>
<evidence type="ECO:0000259" key="9">
    <source>
        <dbReference type="PROSITE" id="PS50109"/>
    </source>
</evidence>
<evidence type="ECO:0000256" key="1">
    <source>
        <dbReference type="ARBA" id="ARBA00000085"/>
    </source>
</evidence>
<dbReference type="InterPro" id="IPR036890">
    <property type="entry name" value="HATPase_C_sf"/>
</dbReference>
<dbReference type="AlphaFoldDB" id="A0A5K8AJ13"/>
<dbReference type="SMART" id="SM00387">
    <property type="entry name" value="HATPase_c"/>
    <property type="match status" value="1"/>
</dbReference>
<dbReference type="Pfam" id="PF02518">
    <property type="entry name" value="HATPase_c"/>
    <property type="match status" value="1"/>
</dbReference>
<dbReference type="InterPro" id="IPR013656">
    <property type="entry name" value="PAS_4"/>
</dbReference>
<dbReference type="Gene3D" id="3.30.565.10">
    <property type="entry name" value="Histidine kinase-like ATPase, C-terminal domain"/>
    <property type="match status" value="1"/>
</dbReference>
<keyword evidence="3" id="KW-0597">Phosphoprotein</keyword>
<organism evidence="11 12">
    <name type="scientific">Desulfosarcina ovata subsp. ovata</name>
    <dbReference type="NCBI Taxonomy" id="2752305"/>
    <lineage>
        <taxon>Bacteria</taxon>
        <taxon>Pseudomonadati</taxon>
        <taxon>Thermodesulfobacteriota</taxon>
        <taxon>Desulfobacteria</taxon>
        <taxon>Desulfobacterales</taxon>
        <taxon>Desulfosarcinaceae</taxon>
        <taxon>Desulfosarcina</taxon>
    </lineage>
</organism>
<evidence type="ECO:0000313" key="12">
    <source>
        <dbReference type="Proteomes" id="UP000422108"/>
    </source>
</evidence>
<keyword evidence="7" id="KW-0067">ATP-binding</keyword>
<dbReference type="InterPro" id="IPR004358">
    <property type="entry name" value="Sig_transdc_His_kin-like_C"/>
</dbReference>
<dbReference type="EC" id="2.7.13.3" evidence="2"/>
<dbReference type="PROSITE" id="PS50113">
    <property type="entry name" value="PAC"/>
    <property type="match status" value="1"/>
</dbReference>
<dbReference type="CDD" id="cd00075">
    <property type="entry name" value="HATPase"/>
    <property type="match status" value="1"/>
</dbReference>